<organism evidence="1 2">
    <name type="scientific">Rickenella mellea</name>
    <dbReference type="NCBI Taxonomy" id="50990"/>
    <lineage>
        <taxon>Eukaryota</taxon>
        <taxon>Fungi</taxon>
        <taxon>Dikarya</taxon>
        <taxon>Basidiomycota</taxon>
        <taxon>Agaricomycotina</taxon>
        <taxon>Agaricomycetes</taxon>
        <taxon>Hymenochaetales</taxon>
        <taxon>Rickenellaceae</taxon>
        <taxon>Rickenella</taxon>
    </lineage>
</organism>
<name>A0A4Y7QEE8_9AGAM</name>
<gene>
    <name evidence="1" type="ORF">BD410DRAFT_632792</name>
</gene>
<dbReference type="EMBL" id="ML170164">
    <property type="protein sequence ID" value="TDL25239.1"/>
    <property type="molecule type" value="Genomic_DNA"/>
</dbReference>
<sequence length="151" mass="16923">MVPVSTGLMVVKAIQHCDIQSFYATNYFRINACVCPFKVRVSRSPLMTTICHDGLLYFACILATTIANLIVIAHAPEELNASLIEVQRVLHSALCSRVLLNIRSAYETQKRRCSGEDSMPNVEFMEQLDHSLWPSDQHRFQPGVGDHVAFG</sequence>
<dbReference type="VEuPathDB" id="FungiDB:BD410DRAFT_632792"/>
<dbReference type="AlphaFoldDB" id="A0A4Y7QEE8"/>
<dbReference type="Proteomes" id="UP000294933">
    <property type="component" value="Unassembled WGS sequence"/>
</dbReference>
<proteinExistence type="predicted"/>
<dbReference type="OrthoDB" id="3350812at2759"/>
<reference evidence="1 2" key="1">
    <citation type="submission" date="2018-06" db="EMBL/GenBank/DDBJ databases">
        <title>A transcriptomic atlas of mushroom development highlights an independent origin of complex multicellularity.</title>
        <authorList>
            <consortium name="DOE Joint Genome Institute"/>
            <person name="Krizsan K."/>
            <person name="Almasi E."/>
            <person name="Merenyi Z."/>
            <person name="Sahu N."/>
            <person name="Viragh M."/>
            <person name="Koszo T."/>
            <person name="Mondo S."/>
            <person name="Kiss B."/>
            <person name="Balint B."/>
            <person name="Kues U."/>
            <person name="Barry K."/>
            <person name="Hegedus J.C."/>
            <person name="Henrissat B."/>
            <person name="Johnson J."/>
            <person name="Lipzen A."/>
            <person name="Ohm R."/>
            <person name="Nagy I."/>
            <person name="Pangilinan J."/>
            <person name="Yan J."/>
            <person name="Xiong Y."/>
            <person name="Grigoriev I.V."/>
            <person name="Hibbett D.S."/>
            <person name="Nagy L.G."/>
        </authorList>
    </citation>
    <scope>NUCLEOTIDE SEQUENCE [LARGE SCALE GENOMIC DNA]</scope>
    <source>
        <strain evidence="1 2">SZMC22713</strain>
    </source>
</reference>
<evidence type="ECO:0000313" key="2">
    <source>
        <dbReference type="Proteomes" id="UP000294933"/>
    </source>
</evidence>
<keyword evidence="2" id="KW-1185">Reference proteome</keyword>
<protein>
    <submittedName>
        <fullName evidence="1">Uncharacterized protein</fullName>
    </submittedName>
</protein>
<accession>A0A4Y7QEE8</accession>
<evidence type="ECO:0000313" key="1">
    <source>
        <dbReference type="EMBL" id="TDL25239.1"/>
    </source>
</evidence>